<dbReference type="AlphaFoldDB" id="A0AAN0T3M6"/>
<proteinExistence type="predicted"/>
<name>A0AAN0T3M6_HEYCO</name>
<dbReference type="EMBL" id="CP010525">
    <property type="protein sequence ID" value="AJO21458.1"/>
    <property type="molecule type" value="Genomic_DNA"/>
</dbReference>
<protein>
    <submittedName>
        <fullName evidence="1">Uncharacterized protein</fullName>
    </submittedName>
</protein>
<dbReference type="RefSeq" id="WP_225620922.1">
    <property type="nucleotide sequence ID" value="NZ_CP011939.1"/>
</dbReference>
<gene>
    <name evidence="1" type="ORF">SB48_HM08orf01016</name>
</gene>
<evidence type="ECO:0000313" key="2">
    <source>
        <dbReference type="Proteomes" id="UP000032024"/>
    </source>
</evidence>
<organism evidence="1 2">
    <name type="scientific">Heyndrickxia coagulans</name>
    <name type="common">Weizmannia coagulans</name>
    <dbReference type="NCBI Taxonomy" id="1398"/>
    <lineage>
        <taxon>Bacteria</taxon>
        <taxon>Bacillati</taxon>
        <taxon>Bacillota</taxon>
        <taxon>Bacilli</taxon>
        <taxon>Bacillales</taxon>
        <taxon>Bacillaceae</taxon>
        <taxon>Heyndrickxia</taxon>
    </lineage>
</organism>
<dbReference type="Pfam" id="PF24711">
    <property type="entry name" value="YxiG"/>
    <property type="match status" value="1"/>
</dbReference>
<accession>A0AAN0T3M6</accession>
<sequence length="188" mass="21724">MGKLIQDGVIPTLEKIRQIIHVDAKSGAKFCTLRETKKLSNLIYHIKESDNMKNRLFDLLNEMWAAIIESYEFDILKNTISFELKTIDNGYENKYKVVFEGVTAWYFVENTGDERLNIKANVEEDDYLELTSIDFYMGGIGEIKPSSIKEDWVNQYYSNANFALEIWDALLLIEANSIIINGNKYPVT</sequence>
<dbReference type="InterPro" id="IPR057808">
    <property type="entry name" value="YxiG"/>
</dbReference>
<keyword evidence="2" id="KW-1185">Reference proteome</keyword>
<reference evidence="2" key="1">
    <citation type="submission" date="2015-01" db="EMBL/GenBank/DDBJ databases">
        <title>Comparative genome analysis of Bacillus coagulans HM-08, Clostridium butyricum HM-68, Bacillus subtilis HM-66 and Bacillus paralicheniformis BL-09.</title>
        <authorList>
            <person name="Zhang H."/>
        </authorList>
    </citation>
    <scope>NUCLEOTIDE SEQUENCE [LARGE SCALE GENOMIC DNA]</scope>
    <source>
        <strain evidence="2">HM-08</strain>
    </source>
</reference>
<evidence type="ECO:0000313" key="1">
    <source>
        <dbReference type="EMBL" id="AJO21458.1"/>
    </source>
</evidence>
<dbReference type="Proteomes" id="UP000032024">
    <property type="component" value="Chromosome"/>
</dbReference>